<accession>Q7NMV0</accession>
<feature type="domain" description="Protein kinase" evidence="5">
    <location>
        <begin position="18"/>
        <end position="309"/>
    </location>
</feature>
<dbReference type="eggNOG" id="COG0515">
    <property type="taxonomic scope" value="Bacteria"/>
</dbReference>
<reference evidence="6 7" key="1">
    <citation type="journal article" date="2003" name="DNA Res.">
        <title>Complete genome structure of Gloeobacter violaceus PCC 7421, a cyanobacterium that lacks thylakoids.</title>
        <authorList>
            <person name="Nakamura Y."/>
            <person name="Kaneko T."/>
            <person name="Sato S."/>
            <person name="Mimuro M."/>
            <person name="Miyashita H."/>
            <person name="Tsuchiya T."/>
            <person name="Sasamoto S."/>
            <person name="Watanabe A."/>
            <person name="Kawashima K."/>
            <person name="Kishida Y."/>
            <person name="Kiyokawa C."/>
            <person name="Kohara M."/>
            <person name="Matsumoto M."/>
            <person name="Matsuno A."/>
            <person name="Nakazaki N."/>
            <person name="Shimpo S."/>
            <person name="Takeuchi C."/>
            <person name="Yamada M."/>
            <person name="Tabata S."/>
        </authorList>
    </citation>
    <scope>NUCLEOTIDE SEQUENCE [LARGE SCALE GENOMIC DNA]</scope>
    <source>
        <strain evidence="7">ATCC 29082 / PCC 7421</strain>
    </source>
</reference>
<dbReference type="EnsemblBacteria" id="BAC88606">
    <property type="protein sequence ID" value="BAC88606"/>
    <property type="gene ID" value="BAC88606"/>
</dbReference>
<evidence type="ECO:0000259" key="5">
    <source>
        <dbReference type="PROSITE" id="PS50011"/>
    </source>
</evidence>
<keyword evidence="7" id="KW-1185">Reference proteome</keyword>
<dbReference type="CDD" id="cd14014">
    <property type="entry name" value="STKc_PknB_like"/>
    <property type="match status" value="1"/>
</dbReference>
<dbReference type="Proteomes" id="UP000000557">
    <property type="component" value="Chromosome"/>
</dbReference>
<reference evidence="6 7" key="2">
    <citation type="journal article" date="2003" name="DNA Res.">
        <title>Complete genome structure of Gloeobacter violaceus PCC 7421, a cyanobacterium that lacks thylakoids (supplement).</title>
        <authorList>
            <person name="Nakamura Y."/>
            <person name="Kaneko T."/>
            <person name="Sato S."/>
            <person name="Mimuro M."/>
            <person name="Miyashita H."/>
            <person name="Tsuchiya T."/>
            <person name="Sasamoto S."/>
            <person name="Watanabe A."/>
            <person name="Kawashima K."/>
            <person name="Kishida Y."/>
            <person name="Kiyokawa C."/>
            <person name="Kohara M."/>
            <person name="Matsumoto M."/>
            <person name="Matsuno A."/>
            <person name="Nakazaki N."/>
            <person name="Shimpo S."/>
            <person name="Takeuchi C."/>
            <person name="Yamada M."/>
            <person name="Tabata S."/>
        </authorList>
    </citation>
    <scope>NUCLEOTIDE SEQUENCE [LARGE SCALE GENOMIC DNA]</scope>
    <source>
        <strain evidence="7">ATCC 29082 / PCC 7421</strain>
    </source>
</reference>
<evidence type="ECO:0000313" key="6">
    <source>
        <dbReference type="EMBL" id="BAC88606.1"/>
    </source>
</evidence>
<dbReference type="InterPro" id="IPR000719">
    <property type="entry name" value="Prot_kinase_dom"/>
</dbReference>
<dbReference type="FunCoup" id="Q7NMV0">
    <property type="interactions" value="75"/>
</dbReference>
<dbReference type="SMART" id="SM00220">
    <property type="entry name" value="S_TKc"/>
    <property type="match status" value="1"/>
</dbReference>
<dbReference type="AlphaFoldDB" id="Q7NMV0"/>
<keyword evidence="4" id="KW-0067">ATP-binding</keyword>
<dbReference type="STRING" id="251221.gene:10758141"/>
<dbReference type="PhylomeDB" id="Q7NMV0"/>
<sequence>MESLTQPISIGALIDGRYRLTRYIDGGGMGKVYEAVDTRLGDKAVAVKLLQQNLNVDDRLFEQLRRRFEQEAQLCALLGGQHGIIAVSDYGLDGPQPYLVMEYLGAAPRGRSLKELVSAEGPLSPERTVRLAVQICESLQYAHGVRTHLGGRQITGVVHRDIKPSNIFVIDRALVGETTKVLDFGIAKAVSDVTIAMGTNMGFVGTCDYASPEQLRGEELDARSDIYSLGIVLYQMLTGQLPLQPKTHSFAGWYQAHNHESPVPLPRLAVGQAIPPRVAAVVMACLEKEPARRPASMQELSQRLQDELLKAAPAPVAPEREAPPPASDEALGAALAAAWPVLRERMERWRSQALDRLEKLPGRIRLGVGLLAAALALKTGRRKCDD</sequence>
<dbReference type="PROSITE" id="PS50011">
    <property type="entry name" value="PROTEIN_KINASE_DOM"/>
    <property type="match status" value="1"/>
</dbReference>
<dbReference type="InterPro" id="IPR011009">
    <property type="entry name" value="Kinase-like_dom_sf"/>
</dbReference>
<dbReference type="RefSeq" id="WP_011140667.1">
    <property type="nucleotide sequence ID" value="NC_005125.1"/>
</dbReference>
<dbReference type="GO" id="GO:0005524">
    <property type="term" value="F:ATP binding"/>
    <property type="evidence" value="ECO:0007669"/>
    <property type="project" value="UniProtKB-KW"/>
</dbReference>
<dbReference type="KEGG" id="gvi:glr0665"/>
<dbReference type="PANTHER" id="PTHR43289:SF34">
    <property type="entry name" value="SERINE_THREONINE-PROTEIN KINASE YBDM-RELATED"/>
    <property type="match status" value="1"/>
</dbReference>
<dbReference type="HOGENOM" id="CLU_000288_63_44_3"/>
<evidence type="ECO:0000256" key="4">
    <source>
        <dbReference type="ARBA" id="ARBA00022840"/>
    </source>
</evidence>
<evidence type="ECO:0000313" key="7">
    <source>
        <dbReference type="Proteomes" id="UP000000557"/>
    </source>
</evidence>
<keyword evidence="3 6" id="KW-0418">Kinase</keyword>
<dbReference type="InterPro" id="IPR008271">
    <property type="entry name" value="Ser/Thr_kinase_AS"/>
</dbReference>
<organism evidence="6 7">
    <name type="scientific">Gloeobacter violaceus (strain ATCC 29082 / PCC 7421)</name>
    <dbReference type="NCBI Taxonomy" id="251221"/>
    <lineage>
        <taxon>Bacteria</taxon>
        <taxon>Bacillati</taxon>
        <taxon>Cyanobacteriota</taxon>
        <taxon>Cyanophyceae</taxon>
        <taxon>Gloeobacterales</taxon>
        <taxon>Gloeobacteraceae</taxon>
        <taxon>Gloeobacter</taxon>
    </lineage>
</organism>
<dbReference type="EC" id="2.7.11.1" evidence="6"/>
<gene>
    <name evidence="6" type="ordered locus">glr0665</name>
</gene>
<evidence type="ECO:0000256" key="1">
    <source>
        <dbReference type="ARBA" id="ARBA00022679"/>
    </source>
</evidence>
<evidence type="ECO:0000256" key="2">
    <source>
        <dbReference type="ARBA" id="ARBA00022741"/>
    </source>
</evidence>
<name>Q7NMV0_GLOVI</name>
<dbReference type="SUPFAM" id="SSF56112">
    <property type="entry name" value="Protein kinase-like (PK-like)"/>
    <property type="match status" value="1"/>
</dbReference>
<keyword evidence="2" id="KW-0547">Nucleotide-binding</keyword>
<evidence type="ECO:0000256" key="3">
    <source>
        <dbReference type="ARBA" id="ARBA00022777"/>
    </source>
</evidence>
<dbReference type="GO" id="GO:0004674">
    <property type="term" value="F:protein serine/threonine kinase activity"/>
    <property type="evidence" value="ECO:0000318"/>
    <property type="project" value="GO_Central"/>
</dbReference>
<dbReference type="PROSITE" id="PS00108">
    <property type="entry name" value="PROTEIN_KINASE_ST"/>
    <property type="match status" value="1"/>
</dbReference>
<dbReference type="PANTHER" id="PTHR43289">
    <property type="entry name" value="MITOGEN-ACTIVATED PROTEIN KINASE KINASE KINASE 20-RELATED"/>
    <property type="match status" value="1"/>
</dbReference>
<dbReference type="EMBL" id="BA000045">
    <property type="protein sequence ID" value="BAC88606.1"/>
    <property type="molecule type" value="Genomic_DNA"/>
</dbReference>
<dbReference type="Gene3D" id="3.30.200.20">
    <property type="entry name" value="Phosphorylase Kinase, domain 1"/>
    <property type="match status" value="1"/>
</dbReference>
<protein>
    <submittedName>
        <fullName evidence="6">Serine/threonine kinase</fullName>
        <ecNumber evidence="6">2.7.11.1</ecNumber>
    </submittedName>
</protein>
<dbReference type="Pfam" id="PF00069">
    <property type="entry name" value="Pkinase"/>
    <property type="match status" value="1"/>
</dbReference>
<dbReference type="InParanoid" id="Q7NMV0"/>
<keyword evidence="1 6" id="KW-0808">Transferase</keyword>
<proteinExistence type="predicted"/>
<dbReference type="Gene3D" id="1.10.510.10">
    <property type="entry name" value="Transferase(Phosphotransferase) domain 1"/>
    <property type="match status" value="1"/>
</dbReference>
<dbReference type="OrthoDB" id="9788659at2"/>